<dbReference type="Proteomes" id="UP000187486">
    <property type="component" value="Unassembled WGS sequence"/>
</dbReference>
<dbReference type="AlphaFoldDB" id="A0A1R0KZ57"/>
<evidence type="ECO:0000313" key="2">
    <source>
        <dbReference type="Proteomes" id="UP000187486"/>
    </source>
</evidence>
<dbReference type="PANTHER" id="PTHR38436">
    <property type="entry name" value="POLYKETIDE CYCLASE SNOAL-LIKE DOMAIN"/>
    <property type="match status" value="1"/>
</dbReference>
<dbReference type="Pfam" id="PF07366">
    <property type="entry name" value="SnoaL"/>
    <property type="match status" value="1"/>
</dbReference>
<dbReference type="STRING" id="76021.BS329_08910"/>
<sequence length="142" mass="15774">MSTEENKDLVQRYIATWNSGDLEGMAEFWSPDMVHHTRMGSHGFESVLTIVSDFMRAFPDLRFTIEDILADGDRVATRMTATGTHTGSYMGKEATGNKVSCSVFGVARVQDGKLVEHWGVTDELHLMEQVGLVPEEYLAAMA</sequence>
<dbReference type="PANTHER" id="PTHR38436:SF1">
    <property type="entry name" value="ESTER CYCLASE"/>
    <property type="match status" value="1"/>
</dbReference>
<dbReference type="GO" id="GO:0030638">
    <property type="term" value="P:polyketide metabolic process"/>
    <property type="evidence" value="ECO:0007669"/>
    <property type="project" value="InterPro"/>
</dbReference>
<dbReference type="EMBL" id="MQUQ01000004">
    <property type="protein sequence ID" value="OLZ54627.1"/>
    <property type="molecule type" value="Genomic_DNA"/>
</dbReference>
<dbReference type="InterPro" id="IPR032710">
    <property type="entry name" value="NTF2-like_dom_sf"/>
</dbReference>
<accession>A0A1R0KZ57</accession>
<organism evidence="1 2">
    <name type="scientific">Amycolatopsis coloradensis</name>
    <dbReference type="NCBI Taxonomy" id="76021"/>
    <lineage>
        <taxon>Bacteria</taxon>
        <taxon>Bacillati</taxon>
        <taxon>Actinomycetota</taxon>
        <taxon>Actinomycetes</taxon>
        <taxon>Pseudonocardiales</taxon>
        <taxon>Pseudonocardiaceae</taxon>
        <taxon>Amycolatopsis</taxon>
    </lineage>
</organism>
<evidence type="ECO:0000313" key="1">
    <source>
        <dbReference type="EMBL" id="OLZ54627.1"/>
    </source>
</evidence>
<keyword evidence="2" id="KW-1185">Reference proteome</keyword>
<name>A0A1R0KZ57_9PSEU</name>
<protein>
    <recommendedName>
        <fullName evidence="3">Ester cyclase</fullName>
    </recommendedName>
</protein>
<dbReference type="OrthoDB" id="5181013at2"/>
<evidence type="ECO:0008006" key="3">
    <source>
        <dbReference type="Google" id="ProtNLM"/>
    </source>
</evidence>
<reference evidence="1 2" key="1">
    <citation type="submission" date="2016-01" db="EMBL/GenBank/DDBJ databases">
        <title>Amycolatopsis coloradensis genome sequencing and assembly.</title>
        <authorList>
            <person name="Mayilraj S."/>
        </authorList>
    </citation>
    <scope>NUCLEOTIDE SEQUENCE [LARGE SCALE GENOMIC DNA]</scope>
    <source>
        <strain evidence="1 2">DSM 44225</strain>
    </source>
</reference>
<proteinExistence type="predicted"/>
<dbReference type="RefSeq" id="WP_076157845.1">
    <property type="nucleotide sequence ID" value="NZ_JBEZVB010000060.1"/>
</dbReference>
<dbReference type="Gene3D" id="3.10.450.50">
    <property type="match status" value="1"/>
</dbReference>
<gene>
    <name evidence="1" type="ORF">BS329_08910</name>
</gene>
<comment type="caution">
    <text evidence="1">The sequence shown here is derived from an EMBL/GenBank/DDBJ whole genome shotgun (WGS) entry which is preliminary data.</text>
</comment>
<dbReference type="InterPro" id="IPR009959">
    <property type="entry name" value="Cyclase_SnoaL-like"/>
</dbReference>
<dbReference type="SUPFAM" id="SSF54427">
    <property type="entry name" value="NTF2-like"/>
    <property type="match status" value="1"/>
</dbReference>